<evidence type="ECO:0000313" key="1">
    <source>
        <dbReference type="EMBL" id="MDC3424384.1"/>
    </source>
</evidence>
<dbReference type="Proteomes" id="UP001145050">
    <property type="component" value="Unassembled WGS sequence"/>
</dbReference>
<reference evidence="1" key="1">
    <citation type="submission" date="2022-06" db="EMBL/GenBank/DDBJ databases">
        <title>Aquibacillus sp. a new bacterium isolated from soil saline samples.</title>
        <authorList>
            <person name="Galisteo C."/>
            <person name="De La Haba R."/>
            <person name="Sanchez-Porro C."/>
            <person name="Ventosa A."/>
        </authorList>
    </citation>
    <scope>NUCLEOTIDE SEQUENCE</scope>
    <source>
        <strain evidence="1">3ASR75-11</strain>
    </source>
</reference>
<evidence type="ECO:0000313" key="2">
    <source>
        <dbReference type="Proteomes" id="UP001145050"/>
    </source>
</evidence>
<organism evidence="1 2">
    <name type="scientific">Terrihalobacillus insolitus</name>
    <dbReference type="NCBI Taxonomy" id="2950438"/>
    <lineage>
        <taxon>Bacteria</taxon>
        <taxon>Bacillati</taxon>
        <taxon>Bacillota</taxon>
        <taxon>Bacilli</taxon>
        <taxon>Bacillales</taxon>
        <taxon>Bacillaceae</taxon>
        <taxon>Terrihalobacillus</taxon>
    </lineage>
</organism>
<gene>
    <name evidence="1" type="ORF">NC797_07670</name>
</gene>
<keyword evidence="2" id="KW-1185">Reference proteome</keyword>
<sequence>MYISLVEFFIVFYLLIEQYVFESIQSYQTNSESKHSFFEMVEQLDVEDCKSEQEVHPLVPINSEEEDVKVAQVSELDDGAMDLLTTLESEFSMDKSTNEVGYHGEYMEHSDADCPPLWIEHEIDGLIVEDDDCLSINDINVEEHVTIPETKYDYKTAKIKEKLYGSQQWIVSVIGKEVSYLHVSDGERAWINIGIDEARKVSKGDVLLLDIRREENGIQVDRFITLETSVSDDYVIPDEEIYLDSERSDRRIAI</sequence>
<dbReference type="AlphaFoldDB" id="A0A9X3WW23"/>
<comment type="caution">
    <text evidence="1">The sequence shown here is derived from an EMBL/GenBank/DDBJ whole genome shotgun (WGS) entry which is preliminary data.</text>
</comment>
<dbReference type="EMBL" id="JAMQKB010000005">
    <property type="protein sequence ID" value="MDC3424384.1"/>
    <property type="molecule type" value="Genomic_DNA"/>
</dbReference>
<proteinExistence type="predicted"/>
<name>A0A9X3WW23_9BACI</name>
<accession>A0A9X3WW23</accession>
<dbReference type="RefSeq" id="WP_272436188.1">
    <property type="nucleotide sequence ID" value="NZ_JAMQKB010000005.1"/>
</dbReference>
<protein>
    <submittedName>
        <fullName evidence="1">Uncharacterized protein</fullName>
    </submittedName>
</protein>